<name>A0A6B4FDZ4_CLOBO</name>
<dbReference type="Proteomes" id="UP000476820">
    <property type="component" value="Unassembled WGS sequence"/>
</dbReference>
<reference evidence="1 2" key="1">
    <citation type="submission" date="2019-04" db="EMBL/GenBank/DDBJ databases">
        <title>Genome sequencing of Clostridium botulinum Groups I-IV and Clostridium butyricum.</title>
        <authorList>
            <person name="Brunt J."/>
            <person name="Van Vliet A.H.M."/>
            <person name="Stringer S.C."/>
            <person name="Carter A.T."/>
            <person name="Peck M.W."/>
        </authorList>
    </citation>
    <scope>NUCLEOTIDE SEQUENCE [LARGE SCALE GENOMIC DNA]</scope>
    <source>
        <strain evidence="1 2">1605</strain>
    </source>
</reference>
<dbReference type="AlphaFoldDB" id="A0A6B4FDZ4"/>
<organism evidence="1 2">
    <name type="scientific">Clostridium botulinum</name>
    <dbReference type="NCBI Taxonomy" id="1491"/>
    <lineage>
        <taxon>Bacteria</taxon>
        <taxon>Bacillati</taxon>
        <taxon>Bacillota</taxon>
        <taxon>Clostridia</taxon>
        <taxon>Eubacteriales</taxon>
        <taxon>Clostridiaceae</taxon>
        <taxon>Clostridium</taxon>
    </lineage>
</organism>
<comment type="caution">
    <text evidence="1">The sequence shown here is derived from an EMBL/GenBank/DDBJ whole genome shotgun (WGS) entry which is preliminary data.</text>
</comment>
<evidence type="ECO:0000313" key="1">
    <source>
        <dbReference type="EMBL" id="NFF87633.1"/>
    </source>
</evidence>
<dbReference type="RefSeq" id="WP_053342011.1">
    <property type="nucleotide sequence ID" value="NZ_JACBEK010000004.1"/>
</dbReference>
<sequence length="186" mass="20682">MFSIFNSLSTTDKIQILSIIFSSLLSLISVCIALGTLKQTNKISLDSNRAYIIFYIDKNRAESSSNLVIKNFGKTGGKLISLTLDPTLDYEKSKIGVLVKPITNYSNIFLAPGQSIKSAFFFESYPDTKFNISISYETCGKLYNESYTIDLDYYESILEASPTAKDTNSILKQISQNIGQVSDKLS</sequence>
<proteinExistence type="predicted"/>
<dbReference type="EMBL" id="SWOV01000014">
    <property type="protein sequence ID" value="NFF87633.1"/>
    <property type="molecule type" value="Genomic_DNA"/>
</dbReference>
<evidence type="ECO:0000313" key="2">
    <source>
        <dbReference type="Proteomes" id="UP000476820"/>
    </source>
</evidence>
<dbReference type="OrthoDB" id="2085326at2"/>
<accession>A0A6B4FDZ4</accession>
<protein>
    <submittedName>
        <fullName evidence="1">Uncharacterized protein</fullName>
    </submittedName>
</protein>
<gene>
    <name evidence="1" type="ORF">FC774_07065</name>
</gene>